<dbReference type="RefSeq" id="WP_086158294.1">
    <property type="nucleotide sequence ID" value="NZ_CP021121.1"/>
</dbReference>
<keyword evidence="10" id="KW-1185">Reference proteome</keyword>
<keyword evidence="2 5" id="KW-0645">Protease</keyword>
<dbReference type="AlphaFoldDB" id="A0A1W7CWS7"/>
<dbReference type="FunFam" id="3.40.50.200:FF:000014">
    <property type="entry name" value="Proteinase K"/>
    <property type="match status" value="1"/>
</dbReference>
<evidence type="ECO:0000256" key="1">
    <source>
        <dbReference type="ARBA" id="ARBA00011073"/>
    </source>
</evidence>
<evidence type="ECO:0000313" key="9">
    <source>
        <dbReference type="EMBL" id="ARQ68790.1"/>
    </source>
</evidence>
<feature type="signal peptide" evidence="7">
    <location>
        <begin position="1"/>
        <end position="36"/>
    </location>
</feature>
<dbReference type="SUPFAM" id="SSF54897">
    <property type="entry name" value="Protease propeptides/inhibitors"/>
    <property type="match status" value="1"/>
</dbReference>
<dbReference type="InterPro" id="IPR023827">
    <property type="entry name" value="Peptidase_S8_Asp-AS"/>
</dbReference>
<dbReference type="CDD" id="cd04077">
    <property type="entry name" value="Peptidases_S8_PCSK9_ProteinaseK_like"/>
    <property type="match status" value="1"/>
</dbReference>
<dbReference type="SUPFAM" id="SSF49785">
    <property type="entry name" value="Galactose-binding domain-like"/>
    <property type="match status" value="1"/>
</dbReference>
<evidence type="ECO:0000256" key="7">
    <source>
        <dbReference type="SAM" id="SignalP"/>
    </source>
</evidence>
<feature type="active site" description="Charge relay system" evidence="5">
    <location>
        <position position="349"/>
    </location>
</feature>
<dbReference type="Gene3D" id="2.60.120.260">
    <property type="entry name" value="Galactose-binding domain-like"/>
    <property type="match status" value="1"/>
</dbReference>
<dbReference type="InterPro" id="IPR008979">
    <property type="entry name" value="Galactose-bd-like_sf"/>
</dbReference>
<dbReference type="PROSITE" id="PS00137">
    <property type="entry name" value="SUBTILASE_HIS"/>
    <property type="match status" value="1"/>
</dbReference>
<accession>A0A1W7CWS7</accession>
<dbReference type="InterPro" id="IPR015500">
    <property type="entry name" value="Peptidase_S8_subtilisin-rel"/>
</dbReference>
<dbReference type="PANTHER" id="PTHR43806">
    <property type="entry name" value="PEPTIDASE S8"/>
    <property type="match status" value="1"/>
</dbReference>
<dbReference type="Pfam" id="PF05922">
    <property type="entry name" value="Inhibitor_I9"/>
    <property type="match status" value="1"/>
</dbReference>
<dbReference type="InterPro" id="IPR037045">
    <property type="entry name" value="S8pro/Inhibitor_I9_sf"/>
</dbReference>
<dbReference type="PROSITE" id="PS51892">
    <property type="entry name" value="SUBTILASE"/>
    <property type="match status" value="1"/>
</dbReference>
<dbReference type="OrthoDB" id="9798386at2"/>
<dbReference type="InterPro" id="IPR023828">
    <property type="entry name" value="Peptidase_S8_Ser-AS"/>
</dbReference>
<dbReference type="GO" id="GO:0005615">
    <property type="term" value="C:extracellular space"/>
    <property type="evidence" value="ECO:0007669"/>
    <property type="project" value="TreeGrafter"/>
</dbReference>
<feature type="active site" description="Charge relay system" evidence="5">
    <location>
        <position position="165"/>
    </location>
</feature>
<dbReference type="PROSITE" id="PS00138">
    <property type="entry name" value="SUBTILASE_SER"/>
    <property type="match status" value="1"/>
</dbReference>
<dbReference type="PROSITE" id="PS51829">
    <property type="entry name" value="P_HOMO_B"/>
    <property type="match status" value="1"/>
</dbReference>
<dbReference type="InterPro" id="IPR006311">
    <property type="entry name" value="TAT_signal"/>
</dbReference>
<dbReference type="GO" id="GO:0004252">
    <property type="term" value="F:serine-type endopeptidase activity"/>
    <property type="evidence" value="ECO:0007669"/>
    <property type="project" value="UniProtKB-UniRule"/>
</dbReference>
<dbReference type="InterPro" id="IPR010259">
    <property type="entry name" value="S8pro/Inhibitor_I9"/>
</dbReference>
<dbReference type="KEGG" id="smao:CAG99_07895"/>
<dbReference type="InterPro" id="IPR022398">
    <property type="entry name" value="Peptidase_S8_His-AS"/>
</dbReference>
<protein>
    <submittedName>
        <fullName evidence="9">Serine protease</fullName>
    </submittedName>
</protein>
<dbReference type="InterPro" id="IPR050131">
    <property type="entry name" value="Peptidase_S8_subtilisin-like"/>
</dbReference>
<evidence type="ECO:0000259" key="8">
    <source>
        <dbReference type="PROSITE" id="PS51829"/>
    </source>
</evidence>
<dbReference type="InterPro" id="IPR002884">
    <property type="entry name" value="P_dom"/>
</dbReference>
<evidence type="ECO:0000256" key="2">
    <source>
        <dbReference type="ARBA" id="ARBA00022670"/>
    </source>
</evidence>
<sequence length="524" mass="53313">MAVMKTSRRLRTGAATAIAAALALGAGLTLPGAAHAEDVRGTIANAGAEGTIPGSYIVMLKEDTFSATSASAQVLAQRHDAEVTSTFRHALNGFAAELSEDDARDLAADPAVAEVVQNTTVSTTASQDTPPSWGQDRLDQAELPLDGGYAYPTSAGEGVTAYILDTGVRYSHQDFGDRARFGFDAFGQDGDDRNGHGTHVAGTVAGATYGVAKAADIVSVRVLDDRGRGSAETVIAGVDFVARDATGPAVANLSLGGAGNSALDAAVRNAIDAGVVFAVAAGNDYGAETGAYSPARVEEAVTVASSTRDDKVSAFSNLGPAVDIFGPGTSIPSAWHTGDVAENTISGTSMATPHVAGAAALHLADEPDATPAEVSAALVDSAVWHRLDGVPAGTPNALLHTGGQGGAPAPPAGPRFHNDEGAEIKDLSTVESVIEVAGAGTVEGAWEVEFTIEHSYVGDLTVDVVAPDGTATRLHNRSGGSMTELHAVYSLHATALDADGDWILRVADRAASDEGVLISWTLQL</sequence>
<comment type="similarity">
    <text evidence="1 5 6">Belongs to the peptidase S8 family.</text>
</comment>
<evidence type="ECO:0000256" key="4">
    <source>
        <dbReference type="ARBA" id="ARBA00022825"/>
    </source>
</evidence>
<dbReference type="InterPro" id="IPR036852">
    <property type="entry name" value="Peptidase_S8/S53_dom_sf"/>
</dbReference>
<dbReference type="SUPFAM" id="SSF52743">
    <property type="entry name" value="Subtilisin-like"/>
    <property type="match status" value="1"/>
</dbReference>
<evidence type="ECO:0000256" key="5">
    <source>
        <dbReference type="PROSITE-ProRule" id="PRU01240"/>
    </source>
</evidence>
<name>A0A1W7CWS7_9ACTN</name>
<keyword evidence="7" id="KW-0732">Signal</keyword>
<feature type="active site" description="Charge relay system" evidence="5">
    <location>
        <position position="196"/>
    </location>
</feature>
<proteinExistence type="inferred from homology"/>
<dbReference type="InterPro" id="IPR034193">
    <property type="entry name" value="PCSK9_ProteinaseK-like"/>
</dbReference>
<dbReference type="GO" id="GO:0006508">
    <property type="term" value="P:proteolysis"/>
    <property type="evidence" value="ECO:0007669"/>
    <property type="project" value="UniProtKB-KW"/>
</dbReference>
<gene>
    <name evidence="9" type="ORF">CAG99_07895</name>
</gene>
<dbReference type="PRINTS" id="PR00723">
    <property type="entry name" value="SUBTILISIN"/>
</dbReference>
<organism evidence="9 10">
    <name type="scientific">Streptomyces marincola</name>
    <dbReference type="NCBI Taxonomy" id="2878388"/>
    <lineage>
        <taxon>Bacteria</taxon>
        <taxon>Bacillati</taxon>
        <taxon>Actinomycetota</taxon>
        <taxon>Actinomycetes</taxon>
        <taxon>Kitasatosporales</taxon>
        <taxon>Streptomycetaceae</taxon>
        <taxon>Streptomyces</taxon>
    </lineage>
</organism>
<dbReference type="Pfam" id="PF01483">
    <property type="entry name" value="P_proprotein"/>
    <property type="match status" value="1"/>
</dbReference>
<dbReference type="EMBL" id="CP021121">
    <property type="protein sequence ID" value="ARQ68790.1"/>
    <property type="molecule type" value="Genomic_DNA"/>
</dbReference>
<feature type="domain" description="P/Homo B" evidence="8">
    <location>
        <begin position="405"/>
        <end position="524"/>
    </location>
</feature>
<evidence type="ECO:0000256" key="6">
    <source>
        <dbReference type="RuleBase" id="RU003355"/>
    </source>
</evidence>
<evidence type="ECO:0000256" key="3">
    <source>
        <dbReference type="ARBA" id="ARBA00022801"/>
    </source>
</evidence>
<reference evidence="9 10" key="1">
    <citation type="submission" date="2017-05" db="EMBL/GenBank/DDBJ databases">
        <title>Complete genome sequence of Streptomyces sp. SCSIO 03032 revealed the diverse biosynthetic pathways for its bioactive secondary metabolites.</title>
        <authorList>
            <person name="Ma L."/>
            <person name="Zhu Y."/>
            <person name="Zhang W."/>
            <person name="Zhang G."/>
            <person name="Tian X."/>
            <person name="Zhang S."/>
            <person name="Zhang C."/>
        </authorList>
    </citation>
    <scope>NUCLEOTIDE SEQUENCE [LARGE SCALE GENOMIC DNA]</scope>
    <source>
        <strain evidence="9 10">SCSIO 03032</strain>
    </source>
</reference>
<keyword evidence="4 5" id="KW-0720">Serine protease</keyword>
<dbReference type="InterPro" id="IPR000209">
    <property type="entry name" value="Peptidase_S8/S53_dom"/>
</dbReference>
<dbReference type="PROSITE" id="PS51318">
    <property type="entry name" value="TAT"/>
    <property type="match status" value="1"/>
</dbReference>
<dbReference type="Gene3D" id="3.40.50.200">
    <property type="entry name" value="Peptidase S8/S53 domain"/>
    <property type="match status" value="1"/>
</dbReference>
<dbReference type="PANTHER" id="PTHR43806:SF11">
    <property type="entry name" value="CEREVISIN-RELATED"/>
    <property type="match status" value="1"/>
</dbReference>
<evidence type="ECO:0000313" key="10">
    <source>
        <dbReference type="Proteomes" id="UP000194218"/>
    </source>
</evidence>
<dbReference type="PROSITE" id="PS00136">
    <property type="entry name" value="SUBTILASE_ASP"/>
    <property type="match status" value="1"/>
</dbReference>
<dbReference type="Proteomes" id="UP000194218">
    <property type="component" value="Chromosome"/>
</dbReference>
<feature type="chain" id="PRO_5010858210" evidence="7">
    <location>
        <begin position="37"/>
        <end position="524"/>
    </location>
</feature>
<keyword evidence="3 5" id="KW-0378">Hydrolase</keyword>
<dbReference type="Gene3D" id="3.30.70.80">
    <property type="entry name" value="Peptidase S8 propeptide/proteinase inhibitor I9"/>
    <property type="match status" value="1"/>
</dbReference>
<dbReference type="Pfam" id="PF00082">
    <property type="entry name" value="Peptidase_S8"/>
    <property type="match status" value="1"/>
</dbReference>